<feature type="domain" description="Cation efflux protein transmembrane" evidence="8">
    <location>
        <begin position="11"/>
        <end position="202"/>
    </location>
</feature>
<keyword evidence="6 7" id="KW-0472">Membrane</keyword>
<keyword evidence="5 7" id="KW-1133">Transmembrane helix</keyword>
<proteinExistence type="inferred from homology"/>
<dbReference type="Proteomes" id="UP001375743">
    <property type="component" value="Unassembled WGS sequence"/>
</dbReference>
<keyword evidence="11" id="KW-1185">Reference proteome</keyword>
<feature type="domain" description="Cation efflux protein cytoplasmic" evidence="9">
    <location>
        <begin position="207"/>
        <end position="284"/>
    </location>
</feature>
<name>A0ABU8XSM5_9PROT</name>
<keyword evidence="4 7" id="KW-0812">Transmembrane</keyword>
<gene>
    <name evidence="10" type="ORF">U1T56_07460</name>
</gene>
<dbReference type="EMBL" id="JBBLZC010000006">
    <property type="protein sequence ID" value="MEK0082982.1"/>
    <property type="molecule type" value="Genomic_DNA"/>
</dbReference>
<dbReference type="PANTHER" id="PTHR43840:SF15">
    <property type="entry name" value="MITOCHONDRIAL METAL TRANSPORTER 1-RELATED"/>
    <property type="match status" value="1"/>
</dbReference>
<evidence type="ECO:0000259" key="8">
    <source>
        <dbReference type="Pfam" id="PF01545"/>
    </source>
</evidence>
<dbReference type="InterPro" id="IPR027469">
    <property type="entry name" value="Cation_efflux_TMD_sf"/>
</dbReference>
<keyword evidence="3" id="KW-0813">Transport</keyword>
<feature type="transmembrane region" description="Helical" evidence="7">
    <location>
        <begin position="113"/>
        <end position="131"/>
    </location>
</feature>
<evidence type="ECO:0000256" key="2">
    <source>
        <dbReference type="ARBA" id="ARBA00008114"/>
    </source>
</evidence>
<reference evidence="10 11" key="1">
    <citation type="submission" date="2024-01" db="EMBL/GenBank/DDBJ databases">
        <title>Multi-omics insights into the function and evolution of sodium benzoate biodegradation pathways in Benzoatithermus flavus gen. nov., sp. nov. from hot spring.</title>
        <authorList>
            <person name="Hu C.-J."/>
            <person name="Li W.-J."/>
        </authorList>
    </citation>
    <scope>NUCLEOTIDE SEQUENCE [LARGE SCALE GENOMIC DNA]</scope>
    <source>
        <strain evidence="10 11">SYSU G07066</strain>
    </source>
</reference>
<dbReference type="InterPro" id="IPR027470">
    <property type="entry name" value="Cation_efflux_CTD"/>
</dbReference>
<dbReference type="RefSeq" id="WP_418158835.1">
    <property type="nucleotide sequence ID" value="NZ_JBBLZC010000006.1"/>
</dbReference>
<dbReference type="NCBIfam" id="TIGR01297">
    <property type="entry name" value="CDF"/>
    <property type="match status" value="1"/>
</dbReference>
<dbReference type="InterPro" id="IPR050291">
    <property type="entry name" value="CDF_Transporter"/>
</dbReference>
<feature type="transmembrane region" description="Helical" evidence="7">
    <location>
        <begin position="151"/>
        <end position="171"/>
    </location>
</feature>
<feature type="transmembrane region" description="Helical" evidence="7">
    <location>
        <begin position="32"/>
        <end position="55"/>
    </location>
</feature>
<organism evidence="10 11">
    <name type="scientific">Benzoatithermus flavus</name>
    <dbReference type="NCBI Taxonomy" id="3108223"/>
    <lineage>
        <taxon>Bacteria</taxon>
        <taxon>Pseudomonadati</taxon>
        <taxon>Pseudomonadota</taxon>
        <taxon>Alphaproteobacteria</taxon>
        <taxon>Geminicoccales</taxon>
        <taxon>Geminicoccaceae</taxon>
        <taxon>Benzoatithermus</taxon>
    </lineage>
</organism>
<dbReference type="Gene3D" id="3.30.70.1350">
    <property type="entry name" value="Cation efflux protein, cytoplasmic domain"/>
    <property type="match status" value="1"/>
</dbReference>
<sequence length="295" mass="31411">MDRAAKAALGSVAIGLLVLGLKYVAYRLTGSIALYSDALESIVNVVAAAAALLALWISAKPADANHPYGHHKAEYFSAVLEGVLIVLAALSILRESYHGYMAPRPLEAPLPGLAVNAVASAINGLWSWFLISRGRRWCSPALVADGHHLLADVVTSAGVLVGVGLVAVTGWLVLDPLLAALVAVNILWSGWRMVRESVGGLMDEAASPEVLARIKALISEYADGALEAHDLRTRHAGRTTFIDFHLVVPADMRVAEAHEICDRVETALKQDVEGAVVIIHVEPEEKAKHKGVLVL</sequence>
<dbReference type="InterPro" id="IPR036837">
    <property type="entry name" value="Cation_efflux_CTD_sf"/>
</dbReference>
<dbReference type="PANTHER" id="PTHR43840">
    <property type="entry name" value="MITOCHONDRIAL METAL TRANSPORTER 1-RELATED"/>
    <property type="match status" value="1"/>
</dbReference>
<evidence type="ECO:0000259" key="9">
    <source>
        <dbReference type="Pfam" id="PF16916"/>
    </source>
</evidence>
<feature type="transmembrane region" description="Helical" evidence="7">
    <location>
        <begin position="7"/>
        <end position="26"/>
    </location>
</feature>
<feature type="transmembrane region" description="Helical" evidence="7">
    <location>
        <begin position="75"/>
        <end position="93"/>
    </location>
</feature>
<dbReference type="Gene3D" id="1.20.1510.10">
    <property type="entry name" value="Cation efflux protein transmembrane domain"/>
    <property type="match status" value="1"/>
</dbReference>
<comment type="caution">
    <text evidence="10">The sequence shown here is derived from an EMBL/GenBank/DDBJ whole genome shotgun (WGS) entry which is preliminary data.</text>
</comment>
<evidence type="ECO:0000256" key="3">
    <source>
        <dbReference type="ARBA" id="ARBA00022448"/>
    </source>
</evidence>
<evidence type="ECO:0000256" key="4">
    <source>
        <dbReference type="ARBA" id="ARBA00022692"/>
    </source>
</evidence>
<evidence type="ECO:0000256" key="6">
    <source>
        <dbReference type="ARBA" id="ARBA00023136"/>
    </source>
</evidence>
<comment type="similarity">
    <text evidence="2">Belongs to the cation diffusion facilitator (CDF) transporter (TC 2.A.4) family.</text>
</comment>
<protein>
    <submittedName>
        <fullName evidence="10">Cation diffusion facilitator family transporter</fullName>
    </submittedName>
</protein>
<dbReference type="InterPro" id="IPR002524">
    <property type="entry name" value="Cation_efflux"/>
</dbReference>
<dbReference type="SUPFAM" id="SSF160240">
    <property type="entry name" value="Cation efflux protein cytoplasmic domain-like"/>
    <property type="match status" value="1"/>
</dbReference>
<dbReference type="Pfam" id="PF16916">
    <property type="entry name" value="ZT_dimer"/>
    <property type="match status" value="1"/>
</dbReference>
<evidence type="ECO:0000313" key="11">
    <source>
        <dbReference type="Proteomes" id="UP001375743"/>
    </source>
</evidence>
<evidence type="ECO:0000256" key="7">
    <source>
        <dbReference type="SAM" id="Phobius"/>
    </source>
</evidence>
<dbReference type="Pfam" id="PF01545">
    <property type="entry name" value="Cation_efflux"/>
    <property type="match status" value="1"/>
</dbReference>
<evidence type="ECO:0000256" key="5">
    <source>
        <dbReference type="ARBA" id="ARBA00022989"/>
    </source>
</evidence>
<comment type="subcellular location">
    <subcellularLocation>
        <location evidence="1">Membrane</location>
        <topology evidence="1">Multi-pass membrane protein</topology>
    </subcellularLocation>
</comment>
<accession>A0ABU8XSM5</accession>
<dbReference type="InterPro" id="IPR058533">
    <property type="entry name" value="Cation_efflux_TM"/>
</dbReference>
<dbReference type="SUPFAM" id="SSF161111">
    <property type="entry name" value="Cation efflux protein transmembrane domain-like"/>
    <property type="match status" value="1"/>
</dbReference>
<evidence type="ECO:0000256" key="1">
    <source>
        <dbReference type="ARBA" id="ARBA00004141"/>
    </source>
</evidence>
<evidence type="ECO:0000313" key="10">
    <source>
        <dbReference type="EMBL" id="MEK0082982.1"/>
    </source>
</evidence>